<dbReference type="OrthoDB" id="1550463at2"/>
<accession>A0A4S4BZ30</accession>
<protein>
    <recommendedName>
        <fullName evidence="3">WG repeat-containing protein</fullName>
    </recommendedName>
</protein>
<evidence type="ECO:0000313" key="1">
    <source>
        <dbReference type="EMBL" id="THF78467.1"/>
    </source>
</evidence>
<dbReference type="EMBL" id="SSOB01000016">
    <property type="protein sequence ID" value="THF78467.1"/>
    <property type="molecule type" value="Genomic_DNA"/>
</dbReference>
<gene>
    <name evidence="1" type="ORF">E6C55_14775</name>
</gene>
<name>A0A4S4BZ30_9BACL</name>
<comment type="caution">
    <text evidence="1">The sequence shown here is derived from an EMBL/GenBank/DDBJ whole genome shotgun (WGS) entry which is preliminary data.</text>
</comment>
<dbReference type="Proteomes" id="UP000310636">
    <property type="component" value="Unassembled WGS sequence"/>
</dbReference>
<sequence>MKNIVHENRFIAERKEEFYFYQEQNKTDDRDESHSPSGRYKLVIEYFEYEVGIRHYGYSKGIITDSKNEIVAVIDRNYDYFPYCWIEKDSKEYLLCGIDYQGYTIVELKTGLTMSYVPKAAYEGLGFCWAAMHHKIENDKLAVEGCIWAQEYEIVIYDIGNPLELPYKEIMRISPYESFNGWINENEFEYKDEDYQVKRISVSDFKDDHDYI</sequence>
<dbReference type="RefSeq" id="WP_136370562.1">
    <property type="nucleotide sequence ID" value="NZ_SSOB01000016.1"/>
</dbReference>
<organism evidence="1 2">
    <name type="scientific">Cohnella fermenti</name>
    <dbReference type="NCBI Taxonomy" id="2565925"/>
    <lineage>
        <taxon>Bacteria</taxon>
        <taxon>Bacillati</taxon>
        <taxon>Bacillota</taxon>
        <taxon>Bacilli</taxon>
        <taxon>Bacillales</taxon>
        <taxon>Paenibacillaceae</taxon>
        <taxon>Cohnella</taxon>
    </lineage>
</organism>
<evidence type="ECO:0008006" key="3">
    <source>
        <dbReference type="Google" id="ProtNLM"/>
    </source>
</evidence>
<keyword evidence="2" id="KW-1185">Reference proteome</keyword>
<proteinExistence type="predicted"/>
<reference evidence="1 2" key="1">
    <citation type="submission" date="2019-04" db="EMBL/GenBank/DDBJ databases">
        <title>Cohnella sp. nov. isolated from preserved vegetables.</title>
        <authorList>
            <person name="Lin S.-Y."/>
            <person name="Hung M.-H."/>
            <person name="Young C.-C."/>
        </authorList>
    </citation>
    <scope>NUCLEOTIDE SEQUENCE [LARGE SCALE GENOMIC DNA]</scope>
    <source>
        <strain evidence="1 2">CC-MHH1044</strain>
    </source>
</reference>
<evidence type="ECO:0000313" key="2">
    <source>
        <dbReference type="Proteomes" id="UP000310636"/>
    </source>
</evidence>
<dbReference type="AlphaFoldDB" id="A0A4S4BZ30"/>